<proteinExistence type="predicted"/>
<name>A0AAN4TJP4_PSESF</name>
<reference evidence="2 3" key="1">
    <citation type="submission" date="2018-04" db="EMBL/GenBank/DDBJ databases">
        <title>Draft genome sequence of Pseudomonas syringae pv. actinidiae biovar 3 strains isolated from kiwifruit in Kagawa prefecture.</title>
        <authorList>
            <person name="Tabuchi M."/>
            <person name="Saito M."/>
            <person name="Fujiwara S."/>
            <person name="Sasa N."/>
            <person name="Akimitsu K."/>
            <person name="Gomi K."/>
            <person name="Konishi-Sugita S."/>
            <person name="Hamano K."/>
            <person name="Kataoka I."/>
        </authorList>
    </citation>
    <scope>NUCLEOTIDE SEQUENCE [LARGE SCALE GENOMIC DNA]</scope>
    <source>
        <strain evidence="2 3">MAFF212211</strain>
    </source>
</reference>
<keyword evidence="1" id="KW-0732">Signal</keyword>
<dbReference type="SUPFAM" id="SSF51182">
    <property type="entry name" value="RmlC-like cupins"/>
    <property type="match status" value="1"/>
</dbReference>
<dbReference type="EMBL" id="BGKA01000065">
    <property type="protein sequence ID" value="GBH15795.1"/>
    <property type="molecule type" value="Genomic_DNA"/>
</dbReference>
<evidence type="ECO:0000313" key="3">
    <source>
        <dbReference type="Proteomes" id="UP000248291"/>
    </source>
</evidence>
<dbReference type="Proteomes" id="UP000248291">
    <property type="component" value="Unassembled WGS sequence"/>
</dbReference>
<gene>
    <name evidence="2" type="ORF">KPSA3_01727</name>
</gene>
<accession>A0AAN4TJP4</accession>
<dbReference type="InterPro" id="IPR011051">
    <property type="entry name" value="RmlC_Cupin_sf"/>
</dbReference>
<dbReference type="InterPro" id="IPR014710">
    <property type="entry name" value="RmlC-like_jellyroll"/>
</dbReference>
<feature type="signal peptide" evidence="1">
    <location>
        <begin position="1"/>
        <end position="23"/>
    </location>
</feature>
<sequence length="267" mass="28706">MKTRFALALACAAVWATGSNAFAAVLSVPGNSSESTTSNGKLQPPVKYATVWADEQGATHVDHCRIEGLEFKSYAPPAEPQWIGVSPDEIESIAYAVLPPGYVGSWHHAPGPQWVITLQGQWSVETTDGTVLVQGPGEMQFNADASAKARPDDKRVGHLSRTVGDQPNVQLLPNVPLALVPIDRQDEAYESGFTSSGQEDISAFVRQCASCQRCSHGFRHGIACKGSCQQPPLRHTCSARCAGTGCHCRCEVGRRAVMSARGWFDLE</sequence>
<dbReference type="CDD" id="cd07009">
    <property type="entry name" value="cupin_BLL0285-like"/>
    <property type="match status" value="1"/>
</dbReference>
<feature type="chain" id="PRO_5043009965" evidence="1">
    <location>
        <begin position="24"/>
        <end position="267"/>
    </location>
</feature>
<organism evidence="2 3">
    <name type="scientific">Pseudomonas syringae pv. actinidiae</name>
    <dbReference type="NCBI Taxonomy" id="103796"/>
    <lineage>
        <taxon>Bacteria</taxon>
        <taxon>Pseudomonadati</taxon>
        <taxon>Pseudomonadota</taxon>
        <taxon>Gammaproteobacteria</taxon>
        <taxon>Pseudomonadales</taxon>
        <taxon>Pseudomonadaceae</taxon>
        <taxon>Pseudomonas</taxon>
        <taxon>Pseudomonas syringae</taxon>
    </lineage>
</organism>
<dbReference type="AlphaFoldDB" id="A0AAN4TJP4"/>
<dbReference type="Gene3D" id="2.60.120.10">
    <property type="entry name" value="Jelly Rolls"/>
    <property type="match status" value="1"/>
</dbReference>
<comment type="caution">
    <text evidence="2">The sequence shown here is derived from an EMBL/GenBank/DDBJ whole genome shotgun (WGS) entry which is preliminary data.</text>
</comment>
<evidence type="ECO:0000256" key="1">
    <source>
        <dbReference type="SAM" id="SignalP"/>
    </source>
</evidence>
<protein>
    <submittedName>
        <fullName evidence="2">WD40 repeat protein</fullName>
    </submittedName>
</protein>
<evidence type="ECO:0000313" key="2">
    <source>
        <dbReference type="EMBL" id="GBH15795.1"/>
    </source>
</evidence>